<feature type="compositionally biased region" description="Polar residues" evidence="2">
    <location>
        <begin position="49"/>
        <end position="61"/>
    </location>
</feature>
<feature type="region of interest" description="Disordered" evidence="2">
    <location>
        <begin position="1"/>
        <end position="61"/>
    </location>
</feature>
<feature type="coiled-coil region" evidence="1">
    <location>
        <begin position="164"/>
        <end position="198"/>
    </location>
</feature>
<feature type="compositionally biased region" description="Basic residues" evidence="2">
    <location>
        <begin position="1"/>
        <end position="20"/>
    </location>
</feature>
<feature type="region of interest" description="Disordered" evidence="2">
    <location>
        <begin position="76"/>
        <end position="128"/>
    </location>
</feature>
<dbReference type="OrthoDB" id="8964991at2759"/>
<feature type="compositionally biased region" description="Basic and acidic residues" evidence="2">
    <location>
        <begin position="274"/>
        <end position="286"/>
    </location>
</feature>
<accession>A0A9D3T8S7</accession>
<keyword evidence="4" id="KW-1185">Reference proteome</keyword>
<name>A0A9D3T8S7_MEGAT</name>
<dbReference type="EMBL" id="JAFDVH010000012">
    <property type="protein sequence ID" value="KAG7467205.1"/>
    <property type="molecule type" value="Genomic_DNA"/>
</dbReference>
<dbReference type="AlphaFoldDB" id="A0A9D3T8S7"/>
<proteinExistence type="predicted"/>
<sequence length="374" mass="42347">MNSAKRSRGSSKKTAIKTKTKSSVATVSRLENSTICAELSSPGRRALNTIPTGNQLPRTPVKRNSLTTACTLEIQQHDKHPVSSSGNGADENPAAVRGNIGKDRLSTPAEPEQQQRDEGVQKKLSRRNSTISAAVQLENVDPDHFIRGMQGYQWTAADLEFVERTKMEREIQQLKSELKTLQKQRKDEQQKMDLSLANKEKVQADLTEMDAFDLTMQLARDFLCQKLGMADVTLLDPKSLMAQIRVADVQHATQEETANVATLENLVKRAQHLSKREEEQSQENKRQKQKIRQKQAKVDRLKNELSDLKAKLSEAEDTLQATQRQVEAITNPKPTEDEGEIDMTKVLRRSKRIAKRKENFLEREAILKKIRSMK</sequence>
<evidence type="ECO:0000313" key="3">
    <source>
        <dbReference type="EMBL" id="KAG7467205.1"/>
    </source>
</evidence>
<feature type="region of interest" description="Disordered" evidence="2">
    <location>
        <begin position="271"/>
        <end position="298"/>
    </location>
</feature>
<gene>
    <name evidence="3" type="ORF">MATL_G00150870</name>
</gene>
<keyword evidence="1" id="KW-0175">Coiled coil</keyword>
<dbReference type="Proteomes" id="UP001046870">
    <property type="component" value="Chromosome 12"/>
</dbReference>
<protein>
    <submittedName>
        <fullName evidence="3">Uncharacterized protein</fullName>
    </submittedName>
</protein>
<evidence type="ECO:0000256" key="2">
    <source>
        <dbReference type="SAM" id="MobiDB-lite"/>
    </source>
</evidence>
<comment type="caution">
    <text evidence="3">The sequence shown here is derived from an EMBL/GenBank/DDBJ whole genome shotgun (WGS) entry which is preliminary data.</text>
</comment>
<evidence type="ECO:0000256" key="1">
    <source>
        <dbReference type="SAM" id="Coils"/>
    </source>
</evidence>
<feature type="region of interest" description="Disordered" evidence="2">
    <location>
        <begin position="316"/>
        <end position="341"/>
    </location>
</feature>
<organism evidence="3 4">
    <name type="scientific">Megalops atlanticus</name>
    <name type="common">Tarpon</name>
    <name type="synonym">Clupea gigantea</name>
    <dbReference type="NCBI Taxonomy" id="7932"/>
    <lineage>
        <taxon>Eukaryota</taxon>
        <taxon>Metazoa</taxon>
        <taxon>Chordata</taxon>
        <taxon>Craniata</taxon>
        <taxon>Vertebrata</taxon>
        <taxon>Euteleostomi</taxon>
        <taxon>Actinopterygii</taxon>
        <taxon>Neopterygii</taxon>
        <taxon>Teleostei</taxon>
        <taxon>Elopiformes</taxon>
        <taxon>Megalopidae</taxon>
        <taxon>Megalops</taxon>
    </lineage>
</organism>
<reference evidence="3" key="1">
    <citation type="submission" date="2021-01" db="EMBL/GenBank/DDBJ databases">
        <authorList>
            <person name="Zahm M."/>
            <person name="Roques C."/>
            <person name="Cabau C."/>
            <person name="Klopp C."/>
            <person name="Donnadieu C."/>
            <person name="Jouanno E."/>
            <person name="Lampietro C."/>
            <person name="Louis A."/>
            <person name="Herpin A."/>
            <person name="Echchiki A."/>
            <person name="Berthelot C."/>
            <person name="Parey E."/>
            <person name="Roest-Crollius H."/>
            <person name="Braasch I."/>
            <person name="Postlethwait J."/>
            <person name="Bobe J."/>
            <person name="Montfort J."/>
            <person name="Bouchez O."/>
            <person name="Begum T."/>
            <person name="Mejri S."/>
            <person name="Adams A."/>
            <person name="Chen W.-J."/>
            <person name="Guiguen Y."/>
        </authorList>
    </citation>
    <scope>NUCLEOTIDE SEQUENCE</scope>
    <source>
        <strain evidence="3">YG-15Mar2019-1</strain>
        <tissue evidence="3">Brain</tissue>
    </source>
</reference>
<evidence type="ECO:0000313" key="4">
    <source>
        <dbReference type="Proteomes" id="UP001046870"/>
    </source>
</evidence>